<evidence type="ECO:0000256" key="4">
    <source>
        <dbReference type="ARBA" id="ARBA00022737"/>
    </source>
</evidence>
<evidence type="ECO:0000259" key="7">
    <source>
        <dbReference type="PROSITE" id="PS51111"/>
    </source>
</evidence>
<reference evidence="8 9" key="1">
    <citation type="submission" date="2017-12" db="EMBL/GenBank/DDBJ databases">
        <title>High-resolution comparative analysis of great ape genomes.</title>
        <authorList>
            <person name="Pollen A."/>
            <person name="Hastie A."/>
            <person name="Hormozdiari F."/>
            <person name="Dougherty M."/>
            <person name="Liu R."/>
            <person name="Chaisson M."/>
            <person name="Hoppe E."/>
            <person name="Hill C."/>
            <person name="Pang A."/>
            <person name="Hillier L."/>
            <person name="Baker C."/>
            <person name="Armstrong J."/>
            <person name="Shendure J."/>
            <person name="Paten B."/>
            <person name="Wilson R."/>
            <person name="Chao H."/>
            <person name="Schneider V."/>
            <person name="Ventura M."/>
            <person name="Kronenberg Z."/>
            <person name="Murali S."/>
            <person name="Gordon D."/>
            <person name="Cantsilieris S."/>
            <person name="Munson K."/>
            <person name="Nelson B."/>
            <person name="Raja A."/>
            <person name="Underwood J."/>
            <person name="Diekhans M."/>
            <person name="Fiddes I."/>
            <person name="Haussler D."/>
            <person name="Eichler E."/>
        </authorList>
    </citation>
    <scope>NUCLEOTIDE SEQUENCE [LARGE SCALE GENOMIC DNA]</scope>
    <source>
        <strain evidence="8">Yerkes chimp pedigree #C0471</strain>
    </source>
</reference>
<evidence type="ECO:0000256" key="5">
    <source>
        <dbReference type="ARBA" id="ARBA00022989"/>
    </source>
</evidence>
<dbReference type="PANTHER" id="PTHR46730">
    <property type="entry name" value="POLYCYSTIN-1"/>
    <property type="match status" value="1"/>
</dbReference>
<keyword evidence="4" id="KW-0677">Repeat</keyword>
<evidence type="ECO:0000313" key="9">
    <source>
        <dbReference type="Proteomes" id="UP000236370"/>
    </source>
</evidence>
<sequence length="306" mass="32712">MGEDSPVAMFSWYLDNTPTEQAEPLPDACRLRGFWPRSLTLLQSNTSTLLLNRSFLQSRGEVIRIRATALTRHAYGEDTYVISTLPPPEVPACTIAPEEGTVLTSFAIFCNASTALGPLEFCFCLESGSCLHCGPEPALPSVYLPLGKENNDFVLTVVISATNHAGDTQQTQAMAKVALGDTCVEDVAFQAAVSEKIPTALQGEGGPEQLLQLAKAVSSVPNQEHESQGSGQSLSIDVRQKVREHVLGSLSAVTTGLEDVQRVQELAEVLREVTCRSKELTPLAQGSCMGHSWEGAPPAAHVSHAG</sequence>
<proteinExistence type="inferred from homology"/>
<feature type="domain" description="REJ" evidence="7">
    <location>
        <begin position="1"/>
        <end position="306"/>
    </location>
</feature>
<protein>
    <submittedName>
        <fullName evidence="8">PKD1L2 isoform 8</fullName>
    </submittedName>
</protein>
<comment type="subcellular location">
    <subcellularLocation>
        <location evidence="1">Endomembrane system</location>
        <topology evidence="1">Peripheral membrane protein</topology>
    </subcellularLocation>
</comment>
<comment type="similarity">
    <text evidence="2">Belongs to the polycystin family.</text>
</comment>
<dbReference type="GO" id="GO:0012505">
    <property type="term" value="C:endomembrane system"/>
    <property type="evidence" value="ECO:0007669"/>
    <property type="project" value="UniProtKB-SubCell"/>
</dbReference>
<dbReference type="Pfam" id="PF02010">
    <property type="entry name" value="REJ"/>
    <property type="match status" value="1"/>
</dbReference>
<dbReference type="Proteomes" id="UP000236370">
    <property type="component" value="Unassembled WGS sequence"/>
</dbReference>
<gene>
    <name evidence="8" type="ORF">CK820_G0029348</name>
</gene>
<keyword evidence="6" id="KW-0472">Membrane</keyword>
<comment type="caution">
    <text evidence="8">The sequence shown here is derived from an EMBL/GenBank/DDBJ whole genome shotgun (WGS) entry which is preliminary data.</text>
</comment>
<keyword evidence="5" id="KW-1133">Transmembrane helix</keyword>
<evidence type="ECO:0000256" key="6">
    <source>
        <dbReference type="ARBA" id="ARBA00023136"/>
    </source>
</evidence>
<dbReference type="InterPro" id="IPR014010">
    <property type="entry name" value="REJ_dom"/>
</dbReference>
<dbReference type="GO" id="GO:0097708">
    <property type="term" value="C:intracellular vesicle"/>
    <property type="evidence" value="ECO:0007669"/>
    <property type="project" value="UniProtKB-ARBA"/>
</dbReference>
<dbReference type="SUPFAM" id="SSF49348">
    <property type="entry name" value="Clathrin adaptor appendage domain"/>
    <property type="match status" value="1"/>
</dbReference>
<evidence type="ECO:0000256" key="1">
    <source>
        <dbReference type="ARBA" id="ARBA00004184"/>
    </source>
</evidence>
<dbReference type="InterPro" id="IPR013041">
    <property type="entry name" value="Clathrin_app_Ig-like_sf"/>
</dbReference>
<dbReference type="EMBL" id="NBAG03000295">
    <property type="protein sequence ID" value="PNI45659.1"/>
    <property type="molecule type" value="Genomic_DNA"/>
</dbReference>
<name>A0A2J8LEI4_PANTR</name>
<evidence type="ECO:0000313" key="8">
    <source>
        <dbReference type="EMBL" id="PNI45659.1"/>
    </source>
</evidence>
<evidence type="ECO:0000256" key="3">
    <source>
        <dbReference type="ARBA" id="ARBA00022692"/>
    </source>
</evidence>
<dbReference type="PROSITE" id="PS51111">
    <property type="entry name" value="REJ"/>
    <property type="match status" value="1"/>
</dbReference>
<dbReference type="InterPro" id="IPR002859">
    <property type="entry name" value="PKD/REJ-like"/>
</dbReference>
<dbReference type="PANTHER" id="PTHR46730:SF1">
    <property type="entry name" value="PLAT DOMAIN-CONTAINING PROTEIN"/>
    <property type="match status" value="1"/>
</dbReference>
<keyword evidence="3" id="KW-0812">Transmembrane</keyword>
<organism evidence="8 9">
    <name type="scientific">Pan troglodytes</name>
    <name type="common">Chimpanzee</name>
    <dbReference type="NCBI Taxonomy" id="9598"/>
    <lineage>
        <taxon>Eukaryota</taxon>
        <taxon>Metazoa</taxon>
        <taxon>Chordata</taxon>
        <taxon>Craniata</taxon>
        <taxon>Vertebrata</taxon>
        <taxon>Euteleostomi</taxon>
        <taxon>Mammalia</taxon>
        <taxon>Eutheria</taxon>
        <taxon>Euarchontoglires</taxon>
        <taxon>Primates</taxon>
        <taxon>Haplorrhini</taxon>
        <taxon>Catarrhini</taxon>
        <taxon>Hominidae</taxon>
        <taxon>Pan</taxon>
    </lineage>
</organism>
<accession>A0A2J8LEI4</accession>
<dbReference type="AlphaFoldDB" id="A0A2J8LEI4"/>
<evidence type="ECO:0000256" key="2">
    <source>
        <dbReference type="ARBA" id="ARBA00007200"/>
    </source>
</evidence>